<organism evidence="1 2">
    <name type="scientific">Prevotella koreensis</name>
    <dbReference type="NCBI Taxonomy" id="2490854"/>
    <lineage>
        <taxon>Bacteria</taxon>
        <taxon>Pseudomonadati</taxon>
        <taxon>Bacteroidota</taxon>
        <taxon>Bacteroidia</taxon>
        <taxon>Bacteroidales</taxon>
        <taxon>Prevotellaceae</taxon>
        <taxon>Prevotella</taxon>
    </lineage>
</organism>
<gene>
    <name evidence="1" type="ORF">EHV08_03840</name>
</gene>
<comment type="caution">
    <text evidence="1">The sequence shown here is derived from an EMBL/GenBank/DDBJ whole genome shotgun (WGS) entry which is preliminary data.</text>
</comment>
<sequence>MELLKELAQRYETASFLNGDPSWFMHQVEGKQNQEAFAFIASCLSYGSRKQFFPKIQYILDCSGGNVHEWVKSGDFERDIPDTEDCYYRLYTYSLMNHFLKAYRELILEYGSLGEYLRNNYVIDAFDAIEMITSYFASRGIEVIVPKDTKSSCKRICMFLRWMVRDNSPVDIGLWTFIDKRTLIMPMDTHVLQEACSMGFLNSRSASMAAARKLTAKMAEIFPDDPLKGDFALFGYGVDK</sequence>
<dbReference type="OrthoDB" id="9773332at2"/>
<dbReference type="EMBL" id="RYYU01000001">
    <property type="protein sequence ID" value="RUL58984.1"/>
    <property type="molecule type" value="Genomic_DNA"/>
</dbReference>
<keyword evidence="2" id="KW-1185">Reference proteome</keyword>
<protein>
    <submittedName>
        <fullName evidence="1">TIGR02757 family protein</fullName>
    </submittedName>
</protein>
<dbReference type="AlphaFoldDB" id="A0A3S0PTZ4"/>
<dbReference type="Pfam" id="PF09674">
    <property type="entry name" value="DUF2400"/>
    <property type="match status" value="1"/>
</dbReference>
<dbReference type="NCBIfam" id="TIGR02757">
    <property type="entry name" value="TIGR02757 family protein"/>
    <property type="match status" value="1"/>
</dbReference>
<dbReference type="Proteomes" id="UP000278983">
    <property type="component" value="Unassembled WGS sequence"/>
</dbReference>
<evidence type="ECO:0000313" key="1">
    <source>
        <dbReference type="EMBL" id="RUL58984.1"/>
    </source>
</evidence>
<name>A0A3S0PTZ4_9BACT</name>
<evidence type="ECO:0000313" key="2">
    <source>
        <dbReference type="Proteomes" id="UP000278983"/>
    </source>
</evidence>
<accession>A0A3S0PTZ4</accession>
<dbReference type="InterPro" id="IPR014127">
    <property type="entry name" value="CHP02757"/>
</dbReference>
<dbReference type="RefSeq" id="WP_126678133.1">
    <property type="nucleotide sequence ID" value="NZ_RYYU01000001.1"/>
</dbReference>
<reference evidence="1 2" key="1">
    <citation type="submission" date="2018-12" db="EMBL/GenBank/DDBJ databases">
        <title>Genome sequencing of Prevotella sp. KCOM 3155 (= JS262).</title>
        <authorList>
            <person name="Kook J.-K."/>
            <person name="Park S.-N."/>
            <person name="Lim Y.K."/>
        </authorList>
    </citation>
    <scope>NUCLEOTIDE SEQUENCE [LARGE SCALE GENOMIC DNA]</scope>
    <source>
        <strain evidence="1 2">KCOM 3155</strain>
    </source>
</reference>
<proteinExistence type="predicted"/>